<dbReference type="InterPro" id="IPR019734">
    <property type="entry name" value="TPR_rpt"/>
</dbReference>
<protein>
    <recommendedName>
        <fullName evidence="5">HTH luxR-type domain-containing protein</fullName>
    </recommendedName>
</protein>
<feature type="repeat" description="TPR" evidence="1">
    <location>
        <begin position="280"/>
        <end position="313"/>
    </location>
</feature>
<dbReference type="Proteomes" id="UP001232001">
    <property type="component" value="Chromosome"/>
</dbReference>
<keyword evidence="1" id="KW-0802">TPR repeat</keyword>
<evidence type="ECO:0000256" key="2">
    <source>
        <dbReference type="SAM" id="Phobius"/>
    </source>
</evidence>
<organism evidence="3 4">
    <name type="scientific">Tenacibaculum tangerinum</name>
    <dbReference type="NCBI Taxonomy" id="3038772"/>
    <lineage>
        <taxon>Bacteria</taxon>
        <taxon>Pseudomonadati</taxon>
        <taxon>Bacteroidota</taxon>
        <taxon>Flavobacteriia</taxon>
        <taxon>Flavobacteriales</taxon>
        <taxon>Flavobacteriaceae</taxon>
        <taxon>Tenacibaculum</taxon>
    </lineage>
</organism>
<gene>
    <name evidence="3" type="ORF">P8625_15715</name>
</gene>
<evidence type="ECO:0008006" key="5">
    <source>
        <dbReference type="Google" id="ProtNLM"/>
    </source>
</evidence>
<dbReference type="PROSITE" id="PS50005">
    <property type="entry name" value="TPR"/>
    <property type="match status" value="1"/>
</dbReference>
<evidence type="ECO:0000256" key="1">
    <source>
        <dbReference type="PROSITE-ProRule" id="PRU00339"/>
    </source>
</evidence>
<proteinExistence type="predicted"/>
<evidence type="ECO:0000313" key="4">
    <source>
        <dbReference type="Proteomes" id="UP001232001"/>
    </source>
</evidence>
<dbReference type="InterPro" id="IPR016032">
    <property type="entry name" value="Sig_transdc_resp-reg_C-effctor"/>
</dbReference>
<keyword evidence="2" id="KW-0472">Membrane</keyword>
<keyword evidence="2" id="KW-1133">Transmembrane helix</keyword>
<accession>A0ABY8L213</accession>
<dbReference type="EMBL" id="CP122539">
    <property type="protein sequence ID" value="WGH75492.1"/>
    <property type="molecule type" value="Genomic_DNA"/>
</dbReference>
<dbReference type="Pfam" id="PF13181">
    <property type="entry name" value="TPR_8"/>
    <property type="match status" value="1"/>
</dbReference>
<feature type="transmembrane region" description="Helical" evidence="2">
    <location>
        <begin position="442"/>
        <end position="460"/>
    </location>
</feature>
<dbReference type="SUPFAM" id="SSF46894">
    <property type="entry name" value="C-terminal effector domain of the bipartite response regulators"/>
    <property type="match status" value="1"/>
</dbReference>
<dbReference type="SMART" id="SM00028">
    <property type="entry name" value="TPR"/>
    <property type="match status" value="2"/>
</dbReference>
<dbReference type="Gene3D" id="1.25.40.10">
    <property type="entry name" value="Tetratricopeptide repeat domain"/>
    <property type="match status" value="1"/>
</dbReference>
<evidence type="ECO:0000313" key="3">
    <source>
        <dbReference type="EMBL" id="WGH75492.1"/>
    </source>
</evidence>
<keyword evidence="2" id="KW-0812">Transmembrane</keyword>
<name>A0ABY8L213_9FLAO</name>
<dbReference type="InterPro" id="IPR011990">
    <property type="entry name" value="TPR-like_helical_dom_sf"/>
</dbReference>
<dbReference type="SUPFAM" id="SSF48452">
    <property type="entry name" value="TPR-like"/>
    <property type="match status" value="1"/>
</dbReference>
<reference evidence="3 4" key="1">
    <citation type="submission" date="2023-04" db="EMBL/GenBank/DDBJ databases">
        <title>Tenacibaculum tangerinum sp. nov., isolated from sea tidal flat of South Korea.</title>
        <authorList>
            <person name="Lee S.H."/>
            <person name="Kim J.-J."/>
        </authorList>
    </citation>
    <scope>NUCLEOTIDE SEQUENCE [LARGE SCALE GENOMIC DNA]</scope>
    <source>
        <strain evidence="3 4">GRR-S3-23</strain>
    </source>
</reference>
<sequence>MRESKKIGINFFYVITLVILLLCRCSEAEDKSLPKESELSYVKNTEVQTLLTNIKKVEHVSLSQLRHHIQLLDGIADDKYKVFVEYYTLKAAFFRDYNRKSLEEYISIYPKLKDRELYKLMIEVDIYATYFYYDNSLYKEATHHVKQAFEYCFRKELLLERTALIYGLSPTTLINTPEEKEQELLAAIKEIENLDWSFYHSRIWYSLAKVKFILGDYGESKKIILKCIENDKKINSNFSLASNYMLYAWIDEKATNDYKAFINHFLKSLEYKNEYGNNSIVNYRMIGHMYFENDKFEDAYNYYQKSVYHSHKDSFSLSHDYAYMGYAYFKMNPIQNFNQANKYYDLAISYSKEGETGKKMAYERKIWSLRELGRTEESEAYELKFLRAKSIADKDLTDKKFEDFRVNTMLGLRLKNYRINTLRKLNALKDNELKSKKLVEKFFIGAVIMSLTLLLLVFFLRTSLRKNKKLNTKLSHSLTEIEEMNSKLEFRNNENSKLLELNEKTLFSKVLKISTYKDAINSLAKQVGQLLDNDEVKARDLLMIEKGLKTLITEDEIWIDFQVQFEKTRPNFFKKLKEIAPDLTVNELKHCTYIVSKLRIKDVANLTNRSPRSVETARYRLKKKIGLQSDDDFLEFLQNL</sequence>
<keyword evidence="4" id="KW-1185">Reference proteome</keyword>
<dbReference type="RefSeq" id="WP_279651366.1">
    <property type="nucleotide sequence ID" value="NZ_CP122539.1"/>
</dbReference>